<proteinExistence type="predicted"/>
<accession>A0A9K3DF69</accession>
<sequence length="65" mass="7242">DLATMLDVQPTPTIRLRVWLVLSKPEGPILIHWHGNGELASETAQNKKGWAMDRGVNLCCAEFRG</sequence>
<evidence type="ECO:0000313" key="2">
    <source>
        <dbReference type="Proteomes" id="UP000265618"/>
    </source>
</evidence>
<feature type="non-terminal residue" evidence="1">
    <location>
        <position position="1"/>
    </location>
</feature>
<protein>
    <submittedName>
        <fullName evidence="1">Uncharacterized protein</fullName>
    </submittedName>
</protein>
<comment type="caution">
    <text evidence="1">The sequence shown here is derived from an EMBL/GenBank/DDBJ whole genome shotgun (WGS) entry which is preliminary data.</text>
</comment>
<evidence type="ECO:0000313" key="1">
    <source>
        <dbReference type="EMBL" id="GIQ92993.1"/>
    </source>
</evidence>
<gene>
    <name evidence="1" type="ORF">KIPB_017112</name>
</gene>
<keyword evidence="2" id="KW-1185">Reference proteome</keyword>
<reference evidence="1 2" key="1">
    <citation type="journal article" date="2018" name="PLoS ONE">
        <title>The draft genome of Kipferlia bialata reveals reductive genome evolution in fornicate parasites.</title>
        <authorList>
            <person name="Tanifuji G."/>
            <person name="Takabayashi S."/>
            <person name="Kume K."/>
            <person name="Takagi M."/>
            <person name="Nakayama T."/>
            <person name="Kamikawa R."/>
            <person name="Inagaki Y."/>
            <person name="Hashimoto T."/>
        </authorList>
    </citation>
    <scope>NUCLEOTIDE SEQUENCE [LARGE SCALE GENOMIC DNA]</scope>
    <source>
        <strain evidence="1">NY0173</strain>
    </source>
</reference>
<dbReference type="AlphaFoldDB" id="A0A9K3DF69"/>
<organism evidence="1 2">
    <name type="scientific">Kipferlia bialata</name>
    <dbReference type="NCBI Taxonomy" id="797122"/>
    <lineage>
        <taxon>Eukaryota</taxon>
        <taxon>Metamonada</taxon>
        <taxon>Carpediemonas-like organisms</taxon>
        <taxon>Kipferlia</taxon>
    </lineage>
</organism>
<name>A0A9K3DF69_9EUKA</name>
<dbReference type="EMBL" id="BDIP01011107">
    <property type="protein sequence ID" value="GIQ92993.1"/>
    <property type="molecule type" value="Genomic_DNA"/>
</dbReference>
<dbReference type="Proteomes" id="UP000265618">
    <property type="component" value="Unassembled WGS sequence"/>
</dbReference>